<dbReference type="PANTHER" id="PTHR47706">
    <property type="entry name" value="NMRA-LIKE FAMILY PROTEIN"/>
    <property type="match status" value="1"/>
</dbReference>
<dbReference type="GO" id="GO:0016787">
    <property type="term" value="F:hydrolase activity"/>
    <property type="evidence" value="ECO:0007669"/>
    <property type="project" value="UniProtKB-KW"/>
</dbReference>
<dbReference type="Gene3D" id="3.40.50.720">
    <property type="entry name" value="NAD(P)-binding Rossmann-like Domain"/>
    <property type="match status" value="1"/>
</dbReference>
<protein>
    <submittedName>
        <fullName evidence="4">Glycoside hydrolase</fullName>
    </submittedName>
</protein>
<dbReference type="OrthoDB" id="9974981at2759"/>
<dbReference type="RefSeq" id="XP_037223578.1">
    <property type="nucleotide sequence ID" value="XM_037360693.1"/>
</dbReference>
<sequence>MVKQRVLLLGATGATGRSILNALLADSQHFTVSILVRPSSIDKPDVQALRQRDIPIRVAAIEETTDGAPDATLVEALKDIDVLISTIAALHVKSQVPLARAAKAAGVRRFVPSAFASVYPGGAGLMTLGDEKEAVYAQIRALRLPYTLIDVGFWYQVSTPPVPSGRTDYASVVRPNEIHAGGDQSLILIDLRDVGRFVARIIPDERTLNRSVVAYGEVLSEHEIFAIVEEIAEEKVERKQVSAADIAASLIEHKAAYVADPTNIMARYALFIDQYSHSKYVRGDNTPENAKYLGFLNARELYPDVKPIQFREFVQDLLDGKIERPYDWSM</sequence>
<dbReference type="Proteomes" id="UP000636479">
    <property type="component" value="Unassembled WGS sequence"/>
</dbReference>
<keyword evidence="2" id="KW-0560">Oxidoreductase</keyword>
<dbReference type="InterPro" id="IPR036291">
    <property type="entry name" value="NAD(P)-bd_dom_sf"/>
</dbReference>
<keyword evidence="1" id="KW-0521">NADP</keyword>
<dbReference type="AlphaFoldDB" id="A0A8H6WCV1"/>
<dbReference type="Gene3D" id="3.90.25.10">
    <property type="entry name" value="UDP-galactose 4-epimerase, domain 1"/>
    <property type="match status" value="1"/>
</dbReference>
<accession>A0A8H6WCV1</accession>
<evidence type="ECO:0000313" key="5">
    <source>
        <dbReference type="Proteomes" id="UP000636479"/>
    </source>
</evidence>
<keyword evidence="4" id="KW-0378">Hydrolase</keyword>
<proteinExistence type="predicted"/>
<dbReference type="InterPro" id="IPR045312">
    <property type="entry name" value="PCBER-like"/>
</dbReference>
<dbReference type="SUPFAM" id="SSF51735">
    <property type="entry name" value="NAD(P)-binding Rossmann-fold domains"/>
    <property type="match status" value="1"/>
</dbReference>
<dbReference type="EMBL" id="JACAZF010000003">
    <property type="protein sequence ID" value="KAF7310128.1"/>
    <property type="molecule type" value="Genomic_DNA"/>
</dbReference>
<dbReference type="Pfam" id="PF05368">
    <property type="entry name" value="NmrA"/>
    <property type="match status" value="1"/>
</dbReference>
<dbReference type="GeneID" id="59343209"/>
<keyword evidence="5" id="KW-1185">Reference proteome</keyword>
<dbReference type="PANTHER" id="PTHR47706:SF6">
    <property type="entry name" value="NMRA-LIKE FAMILY PROTEIN (AFU_ORTHOLOGUE AFUA_6G00280)"/>
    <property type="match status" value="1"/>
</dbReference>
<evidence type="ECO:0000259" key="3">
    <source>
        <dbReference type="Pfam" id="PF05368"/>
    </source>
</evidence>
<dbReference type="GO" id="GO:0016491">
    <property type="term" value="F:oxidoreductase activity"/>
    <property type="evidence" value="ECO:0007669"/>
    <property type="project" value="UniProtKB-KW"/>
</dbReference>
<dbReference type="InterPro" id="IPR008030">
    <property type="entry name" value="NmrA-like"/>
</dbReference>
<gene>
    <name evidence="4" type="ORF">MIND_00386200</name>
</gene>
<dbReference type="InterPro" id="IPR051609">
    <property type="entry name" value="NmrA/Isoflavone_reductase-like"/>
</dbReference>
<evidence type="ECO:0000313" key="4">
    <source>
        <dbReference type="EMBL" id="KAF7310128.1"/>
    </source>
</evidence>
<evidence type="ECO:0000256" key="2">
    <source>
        <dbReference type="ARBA" id="ARBA00023002"/>
    </source>
</evidence>
<evidence type="ECO:0000256" key="1">
    <source>
        <dbReference type="ARBA" id="ARBA00022857"/>
    </source>
</evidence>
<name>A0A8H6WCV1_9AGAR</name>
<feature type="domain" description="NmrA-like" evidence="3">
    <location>
        <begin position="3"/>
        <end position="257"/>
    </location>
</feature>
<dbReference type="CDD" id="cd05259">
    <property type="entry name" value="PCBER_SDR_a"/>
    <property type="match status" value="1"/>
</dbReference>
<comment type="caution">
    <text evidence="4">The sequence shown here is derived from an EMBL/GenBank/DDBJ whole genome shotgun (WGS) entry which is preliminary data.</text>
</comment>
<organism evidence="4 5">
    <name type="scientific">Mycena indigotica</name>
    <dbReference type="NCBI Taxonomy" id="2126181"/>
    <lineage>
        <taxon>Eukaryota</taxon>
        <taxon>Fungi</taxon>
        <taxon>Dikarya</taxon>
        <taxon>Basidiomycota</taxon>
        <taxon>Agaricomycotina</taxon>
        <taxon>Agaricomycetes</taxon>
        <taxon>Agaricomycetidae</taxon>
        <taxon>Agaricales</taxon>
        <taxon>Marasmiineae</taxon>
        <taxon>Mycenaceae</taxon>
        <taxon>Mycena</taxon>
    </lineage>
</organism>
<reference evidence="4" key="1">
    <citation type="submission" date="2020-05" db="EMBL/GenBank/DDBJ databases">
        <title>Mycena genomes resolve the evolution of fungal bioluminescence.</title>
        <authorList>
            <person name="Tsai I.J."/>
        </authorList>
    </citation>
    <scope>NUCLEOTIDE SEQUENCE</scope>
    <source>
        <strain evidence="4">171206Taipei</strain>
    </source>
</reference>